<feature type="domain" description="ORC1/DEAH AAA+ ATPase" evidence="1">
    <location>
        <begin position="40"/>
        <end position="154"/>
    </location>
</feature>
<dbReference type="AlphaFoldDB" id="A0A2W5MYJ0"/>
<proteinExistence type="predicted"/>
<dbReference type="Proteomes" id="UP000249417">
    <property type="component" value="Unassembled WGS sequence"/>
</dbReference>
<dbReference type="InterPro" id="IPR049945">
    <property type="entry name" value="AAA_22"/>
</dbReference>
<evidence type="ECO:0000313" key="3">
    <source>
        <dbReference type="Proteomes" id="UP000249417"/>
    </source>
</evidence>
<name>A0A2W5MYJ0_9BACT</name>
<dbReference type="GO" id="GO:0016887">
    <property type="term" value="F:ATP hydrolysis activity"/>
    <property type="evidence" value="ECO:0007669"/>
    <property type="project" value="InterPro"/>
</dbReference>
<organism evidence="2 3">
    <name type="scientific">Micavibrio aeruginosavorus</name>
    <dbReference type="NCBI Taxonomy" id="349221"/>
    <lineage>
        <taxon>Bacteria</taxon>
        <taxon>Pseudomonadati</taxon>
        <taxon>Bdellovibrionota</taxon>
        <taxon>Bdellovibrionia</taxon>
        <taxon>Bdellovibrionales</taxon>
        <taxon>Pseudobdellovibrionaceae</taxon>
        <taxon>Micavibrio</taxon>
    </lineage>
</organism>
<protein>
    <submittedName>
        <fullName evidence="2">DNA transposition protein</fullName>
    </submittedName>
</protein>
<dbReference type="Gene3D" id="3.40.50.300">
    <property type="entry name" value="P-loop containing nucleotide triphosphate hydrolases"/>
    <property type="match status" value="1"/>
</dbReference>
<dbReference type="SUPFAM" id="SSF52540">
    <property type="entry name" value="P-loop containing nucleoside triphosphate hydrolases"/>
    <property type="match status" value="1"/>
</dbReference>
<dbReference type="EMBL" id="QFQB01000028">
    <property type="protein sequence ID" value="PZQ46331.1"/>
    <property type="molecule type" value="Genomic_DNA"/>
</dbReference>
<gene>
    <name evidence="2" type="ORF">DI551_05295</name>
</gene>
<evidence type="ECO:0000259" key="1">
    <source>
        <dbReference type="Pfam" id="PF13401"/>
    </source>
</evidence>
<accession>A0A2W5MYJ0</accession>
<reference evidence="2 3" key="1">
    <citation type="submission" date="2017-08" db="EMBL/GenBank/DDBJ databases">
        <title>Infants hospitalized years apart are colonized by the same room-sourced microbial strains.</title>
        <authorList>
            <person name="Brooks B."/>
            <person name="Olm M.R."/>
            <person name="Firek B.A."/>
            <person name="Baker R."/>
            <person name="Thomas B.C."/>
            <person name="Morowitz M.J."/>
            <person name="Banfield J.F."/>
        </authorList>
    </citation>
    <scope>NUCLEOTIDE SEQUENCE [LARGE SCALE GENOMIC DNA]</scope>
    <source>
        <strain evidence="2">S2_005_002_R2_29</strain>
    </source>
</reference>
<dbReference type="InterPro" id="IPR027417">
    <property type="entry name" value="P-loop_NTPase"/>
</dbReference>
<sequence>MNVATMKVKEETAFKAAPLRNLALLEGLMNRTMERQPHLPGIVTFSGPSGFGKSTAAAYVAAKKQAHYVEIRSMWTKKPFLEMTLRQMGIIPQKMVNDMINQIAEELATSQRPLILDEFDNAVKQHLVEIVRDIYEMSGASIVLIGEEQLPQKLQKWERFHGRILAWGQADAANIDDARALNKHYEPDVTVEDDLLKMVVSSAHGSIRRIVTNLNNMAQYARAEGNETLSATDWGGRAIIGSRAPAARNFNAV</sequence>
<dbReference type="Pfam" id="PF13401">
    <property type="entry name" value="AAA_22"/>
    <property type="match status" value="1"/>
</dbReference>
<comment type="caution">
    <text evidence="2">The sequence shown here is derived from an EMBL/GenBank/DDBJ whole genome shotgun (WGS) entry which is preliminary data.</text>
</comment>
<evidence type="ECO:0000313" key="2">
    <source>
        <dbReference type="EMBL" id="PZQ46331.1"/>
    </source>
</evidence>